<evidence type="ECO:0000313" key="7">
    <source>
        <dbReference type="Proteomes" id="UP001445335"/>
    </source>
</evidence>
<evidence type="ECO:0000256" key="3">
    <source>
        <dbReference type="ARBA" id="ARBA00022833"/>
    </source>
</evidence>
<evidence type="ECO:0000256" key="1">
    <source>
        <dbReference type="ARBA" id="ARBA00022723"/>
    </source>
</evidence>
<comment type="caution">
    <text evidence="6">The sequence shown here is derived from an EMBL/GenBank/DDBJ whole genome shotgun (WGS) entry which is preliminary data.</text>
</comment>
<feature type="domain" description="MYND-type" evidence="5">
    <location>
        <begin position="386"/>
        <end position="428"/>
    </location>
</feature>
<evidence type="ECO:0000256" key="2">
    <source>
        <dbReference type="ARBA" id="ARBA00022771"/>
    </source>
</evidence>
<keyword evidence="2 4" id="KW-0863">Zinc-finger</keyword>
<evidence type="ECO:0000259" key="5">
    <source>
        <dbReference type="PROSITE" id="PS50865"/>
    </source>
</evidence>
<name>A0AAW1RI37_9CHLO</name>
<evidence type="ECO:0000313" key="6">
    <source>
        <dbReference type="EMBL" id="KAK9833407.1"/>
    </source>
</evidence>
<dbReference type="Pfam" id="PF01753">
    <property type="entry name" value="zf-MYND"/>
    <property type="match status" value="1"/>
</dbReference>
<dbReference type="SUPFAM" id="SSF144232">
    <property type="entry name" value="HIT/MYND zinc finger-like"/>
    <property type="match status" value="1"/>
</dbReference>
<dbReference type="AlphaFoldDB" id="A0AAW1RI37"/>
<proteinExistence type="predicted"/>
<keyword evidence="3" id="KW-0862">Zinc</keyword>
<dbReference type="InterPro" id="IPR002893">
    <property type="entry name" value="Znf_MYND"/>
</dbReference>
<dbReference type="PROSITE" id="PS50865">
    <property type="entry name" value="ZF_MYND_2"/>
    <property type="match status" value="1"/>
</dbReference>
<dbReference type="EMBL" id="JALJOU010000036">
    <property type="protein sequence ID" value="KAK9833407.1"/>
    <property type="molecule type" value="Genomic_DNA"/>
</dbReference>
<gene>
    <name evidence="6" type="ORF">WJX81_002461</name>
</gene>
<keyword evidence="1" id="KW-0479">Metal-binding</keyword>
<accession>A0AAW1RI37</accession>
<dbReference type="GO" id="GO:0008270">
    <property type="term" value="F:zinc ion binding"/>
    <property type="evidence" value="ECO:0007669"/>
    <property type="project" value="UniProtKB-KW"/>
</dbReference>
<reference evidence="6 7" key="1">
    <citation type="journal article" date="2024" name="Nat. Commun.">
        <title>Phylogenomics reveals the evolutionary origins of lichenization in chlorophyte algae.</title>
        <authorList>
            <person name="Puginier C."/>
            <person name="Libourel C."/>
            <person name="Otte J."/>
            <person name="Skaloud P."/>
            <person name="Haon M."/>
            <person name="Grisel S."/>
            <person name="Petersen M."/>
            <person name="Berrin J.G."/>
            <person name="Delaux P.M."/>
            <person name="Dal Grande F."/>
            <person name="Keller J."/>
        </authorList>
    </citation>
    <scope>NUCLEOTIDE SEQUENCE [LARGE SCALE GENOMIC DNA]</scope>
    <source>
        <strain evidence="6 7">SAG 245.80</strain>
    </source>
</reference>
<keyword evidence="7" id="KW-1185">Reference proteome</keyword>
<evidence type="ECO:0000256" key="4">
    <source>
        <dbReference type="PROSITE-ProRule" id="PRU00134"/>
    </source>
</evidence>
<protein>
    <recommendedName>
        <fullName evidence="5">MYND-type domain-containing protein</fullName>
    </recommendedName>
</protein>
<dbReference type="Gene3D" id="6.10.140.2220">
    <property type="match status" value="1"/>
</dbReference>
<dbReference type="Proteomes" id="UP001445335">
    <property type="component" value="Unassembled WGS sequence"/>
</dbReference>
<sequence>MFSVSLSLLESLHQHPAGFADISEAQEALASGAHALLQAVPLLARGQEQWSFMVASAINILDWYLLEPMRTSLRAARDSAQRYAAIQFTGILAGGPVMGPESWQLELEARHVAAVMPQALPALEAALRCADIMTNSLKRVLLLAGLVLRNTTCPASSAACLLLRTALKRLTTLCEGPSDAHQARLPQDCLYEVSSATFLLCLCCQPAISCFARGCQSVVACGSLMAASVLSCLHELNEIRCLMMVDMVLRASVDVMCSHPHVTVALLRGGCLSLLGATLNRMLEIQPTPEHWTDLSCWLMPVLLACVSSCPEAAAVMREAAGLPADAGTAEVLEWIGAGGAEVPWQELLRRIEALPELTVAADVVAPADLEGLRLEALPGCCNPRCTNLKGTLSEGSLQLKACGGCKVARYCNRLSQQSAWAKHKPACKAFCMGTDQ</sequence>
<organism evidence="6 7">
    <name type="scientific">Elliptochloris bilobata</name>
    <dbReference type="NCBI Taxonomy" id="381761"/>
    <lineage>
        <taxon>Eukaryota</taxon>
        <taxon>Viridiplantae</taxon>
        <taxon>Chlorophyta</taxon>
        <taxon>core chlorophytes</taxon>
        <taxon>Trebouxiophyceae</taxon>
        <taxon>Trebouxiophyceae incertae sedis</taxon>
        <taxon>Elliptochloris clade</taxon>
        <taxon>Elliptochloris</taxon>
    </lineage>
</organism>